<dbReference type="Gene3D" id="1.10.3720.10">
    <property type="entry name" value="MetI-like"/>
    <property type="match status" value="1"/>
</dbReference>
<reference evidence="9 12" key="2">
    <citation type="submission" date="2022-05" db="EMBL/GenBank/DDBJ databases">
        <title>Genome Sequencing of Bee-Associated Microbes.</title>
        <authorList>
            <person name="Dunlap C."/>
        </authorList>
    </citation>
    <scope>NUCLEOTIDE SEQUENCE [LARGE SCALE GENOMIC DNA]</scope>
    <source>
        <strain evidence="9 12">NRRL B-23120</strain>
    </source>
</reference>
<proteinExistence type="inferred from homology"/>
<comment type="subcellular location">
    <subcellularLocation>
        <location evidence="1 7">Cell membrane</location>
        <topology evidence="1 7">Multi-pass membrane protein</topology>
    </subcellularLocation>
</comment>
<dbReference type="Proteomes" id="UP000288943">
    <property type="component" value="Chromosome"/>
</dbReference>
<feature type="transmembrane region" description="Helical" evidence="7">
    <location>
        <begin position="37"/>
        <end position="57"/>
    </location>
</feature>
<dbReference type="OrthoDB" id="9771544at2"/>
<evidence type="ECO:0000256" key="3">
    <source>
        <dbReference type="ARBA" id="ARBA00022475"/>
    </source>
</evidence>
<sequence>MSKYDWAAEHAGFRRRGSEQAVKRTARYRIRASAFSAYFLLGAGAIVMLFPFLWMIATTLKTPQDVFSLSLIPPEATLDNVRTLFAETLYATWIVNSLVVAVITTVSVCFFDTVVGYILAKFTFPGKTVIFVGILSTLMVPTEMLIIPWYLLAAKLELVDTYLGVLFPGLISAFGIFLMKQFMESVPRDLLDAARIDGMGEWGILLRVVVPLVKPALATLCILTFLGSWNAFIWPLIVTQTPEHLTIPVGLAFFSSESGDSGSWTLIMAGAAISILPLLAVFLLFQKQIIRGIAMTGFK</sequence>
<dbReference type="GO" id="GO:0055085">
    <property type="term" value="P:transmembrane transport"/>
    <property type="evidence" value="ECO:0007669"/>
    <property type="project" value="InterPro"/>
</dbReference>
<dbReference type="GeneID" id="95377779"/>
<keyword evidence="3" id="KW-1003">Cell membrane</keyword>
<protein>
    <submittedName>
        <fullName evidence="10">Carbohydrate ABC transporter permease</fullName>
    </submittedName>
</protein>
<evidence type="ECO:0000256" key="1">
    <source>
        <dbReference type="ARBA" id="ARBA00004651"/>
    </source>
</evidence>
<dbReference type="Pfam" id="PF00528">
    <property type="entry name" value="BPD_transp_1"/>
    <property type="match status" value="1"/>
</dbReference>
<dbReference type="PANTHER" id="PTHR43744">
    <property type="entry name" value="ABC TRANSPORTER PERMEASE PROTEIN MG189-RELATED-RELATED"/>
    <property type="match status" value="1"/>
</dbReference>
<evidence type="ECO:0000256" key="7">
    <source>
        <dbReference type="RuleBase" id="RU363032"/>
    </source>
</evidence>
<name>A0A410X1K7_9BACL</name>
<accession>A0A410X1K7</accession>
<keyword evidence="5 7" id="KW-1133">Transmembrane helix</keyword>
<evidence type="ECO:0000259" key="8">
    <source>
        <dbReference type="PROSITE" id="PS50928"/>
    </source>
</evidence>
<dbReference type="Proteomes" id="UP001527202">
    <property type="component" value="Unassembled WGS sequence"/>
</dbReference>
<evidence type="ECO:0000256" key="4">
    <source>
        <dbReference type="ARBA" id="ARBA00022692"/>
    </source>
</evidence>
<evidence type="ECO:0000313" key="10">
    <source>
        <dbReference type="EMBL" id="QAV20495.1"/>
    </source>
</evidence>
<dbReference type="InterPro" id="IPR035906">
    <property type="entry name" value="MetI-like_sf"/>
</dbReference>
<keyword evidence="4 7" id="KW-0812">Transmembrane</keyword>
<dbReference type="PANTHER" id="PTHR43744:SF12">
    <property type="entry name" value="ABC TRANSPORTER PERMEASE PROTEIN MG189-RELATED"/>
    <property type="match status" value="1"/>
</dbReference>
<organism evidence="10 11">
    <name type="scientific">Paenibacillus chitinolyticus</name>
    <dbReference type="NCBI Taxonomy" id="79263"/>
    <lineage>
        <taxon>Bacteria</taxon>
        <taxon>Bacillati</taxon>
        <taxon>Bacillota</taxon>
        <taxon>Bacilli</taxon>
        <taxon>Bacillales</taxon>
        <taxon>Paenibacillaceae</taxon>
        <taxon>Paenibacillus</taxon>
    </lineage>
</organism>
<gene>
    <name evidence="9" type="ORF">M5X16_03400</name>
    <name evidence="10" type="ORF">PC41400_23585</name>
</gene>
<comment type="similarity">
    <text evidence="7">Belongs to the binding-protein-dependent transport system permease family.</text>
</comment>
<feature type="transmembrane region" description="Helical" evidence="7">
    <location>
        <begin position="129"/>
        <end position="150"/>
    </location>
</feature>
<evidence type="ECO:0000313" key="12">
    <source>
        <dbReference type="Proteomes" id="UP001527202"/>
    </source>
</evidence>
<reference evidence="10 11" key="1">
    <citation type="submission" date="2018-01" db="EMBL/GenBank/DDBJ databases">
        <title>The whole genome sequencing and assembly of Paenibacillus chitinolyticus KCCM 41400 strain.</title>
        <authorList>
            <person name="Kim J.-Y."/>
            <person name="Park M.-K."/>
            <person name="Lee Y.-J."/>
            <person name="Yi H."/>
            <person name="Bahn Y.-S."/>
            <person name="Kim J.F."/>
            <person name="Lee D.-W."/>
        </authorList>
    </citation>
    <scope>NUCLEOTIDE SEQUENCE [LARGE SCALE GENOMIC DNA]</scope>
    <source>
        <strain evidence="10 11">KCCM 41400</strain>
    </source>
</reference>
<keyword evidence="2 7" id="KW-0813">Transport</keyword>
<dbReference type="RefSeq" id="WP_042230202.1">
    <property type="nucleotide sequence ID" value="NZ_CP026520.1"/>
</dbReference>
<dbReference type="PROSITE" id="PS50928">
    <property type="entry name" value="ABC_TM1"/>
    <property type="match status" value="1"/>
</dbReference>
<evidence type="ECO:0000256" key="5">
    <source>
        <dbReference type="ARBA" id="ARBA00022989"/>
    </source>
</evidence>
<dbReference type="GO" id="GO:0005886">
    <property type="term" value="C:plasma membrane"/>
    <property type="evidence" value="ECO:0007669"/>
    <property type="project" value="UniProtKB-SubCell"/>
</dbReference>
<feature type="transmembrane region" description="Helical" evidence="7">
    <location>
        <begin position="93"/>
        <end position="120"/>
    </location>
</feature>
<evidence type="ECO:0000256" key="6">
    <source>
        <dbReference type="ARBA" id="ARBA00023136"/>
    </source>
</evidence>
<evidence type="ECO:0000313" key="11">
    <source>
        <dbReference type="Proteomes" id="UP000288943"/>
    </source>
</evidence>
<evidence type="ECO:0000256" key="2">
    <source>
        <dbReference type="ARBA" id="ARBA00022448"/>
    </source>
</evidence>
<feature type="transmembrane region" description="Helical" evidence="7">
    <location>
        <begin position="162"/>
        <end position="183"/>
    </location>
</feature>
<dbReference type="KEGG" id="pchi:PC41400_23585"/>
<keyword evidence="12" id="KW-1185">Reference proteome</keyword>
<evidence type="ECO:0000313" key="9">
    <source>
        <dbReference type="EMBL" id="MCY9594819.1"/>
    </source>
</evidence>
<dbReference type="SUPFAM" id="SSF161098">
    <property type="entry name" value="MetI-like"/>
    <property type="match status" value="1"/>
</dbReference>
<feature type="domain" description="ABC transmembrane type-1" evidence="8">
    <location>
        <begin position="94"/>
        <end position="285"/>
    </location>
</feature>
<feature type="transmembrane region" description="Helical" evidence="7">
    <location>
        <begin position="264"/>
        <end position="285"/>
    </location>
</feature>
<keyword evidence="6 7" id="KW-0472">Membrane</keyword>
<dbReference type="EMBL" id="CP026520">
    <property type="protein sequence ID" value="QAV20495.1"/>
    <property type="molecule type" value="Genomic_DNA"/>
</dbReference>
<dbReference type="CDD" id="cd06261">
    <property type="entry name" value="TM_PBP2"/>
    <property type="match status" value="1"/>
</dbReference>
<dbReference type="InterPro" id="IPR000515">
    <property type="entry name" value="MetI-like"/>
</dbReference>
<dbReference type="AlphaFoldDB" id="A0A410X1K7"/>
<dbReference type="EMBL" id="JAMDMJ010000003">
    <property type="protein sequence ID" value="MCY9594819.1"/>
    <property type="molecule type" value="Genomic_DNA"/>
</dbReference>